<feature type="transmembrane region" description="Helical" evidence="1">
    <location>
        <begin position="48"/>
        <end position="66"/>
    </location>
</feature>
<gene>
    <name evidence="2" type="ORF">A2988_00835</name>
</gene>
<protein>
    <submittedName>
        <fullName evidence="2">Uncharacterized protein</fullName>
    </submittedName>
</protein>
<feature type="transmembrane region" description="Helical" evidence="1">
    <location>
        <begin position="72"/>
        <end position="91"/>
    </location>
</feature>
<feature type="transmembrane region" description="Helical" evidence="1">
    <location>
        <begin position="98"/>
        <end position="121"/>
    </location>
</feature>
<feature type="transmembrane region" description="Helical" evidence="1">
    <location>
        <begin position="127"/>
        <end position="147"/>
    </location>
</feature>
<keyword evidence="1" id="KW-1133">Transmembrane helix</keyword>
<keyword evidence="1" id="KW-0812">Transmembrane</keyword>
<keyword evidence="1" id="KW-0472">Membrane</keyword>
<evidence type="ECO:0000313" key="3">
    <source>
        <dbReference type="Proteomes" id="UP000176650"/>
    </source>
</evidence>
<dbReference type="EMBL" id="MEYS01000002">
    <property type="protein sequence ID" value="OGD34014.1"/>
    <property type="molecule type" value="Genomic_DNA"/>
</dbReference>
<accession>A0A1F5BTU7</accession>
<comment type="caution">
    <text evidence="2">The sequence shown here is derived from an EMBL/GenBank/DDBJ whole genome shotgun (WGS) entry which is preliminary data.</text>
</comment>
<sequence>MASFFTALIFIALLESSLTASAVGFWLPSSLAMVLVGAHFWRRFKSTSLALLALSLSLLAVSFLYFSNSAFFSHSVIAASGIALWALAVACGRRSFSFAVAVSFLLFLGSLFALSRFHLFFNASLPAIVLAIFFVTGFFFFLSGRIALPSLGSALKIRLFVFSLLAGFLIGESYVIFSKLPFTIVTIDFMLFIMYYTMWSMAFRYFSGTFTKRSLVSGLVLCAFSFAVLLVSALWV</sequence>
<feature type="transmembrane region" description="Helical" evidence="1">
    <location>
        <begin position="215"/>
        <end position="235"/>
    </location>
</feature>
<evidence type="ECO:0000256" key="1">
    <source>
        <dbReference type="SAM" id="Phobius"/>
    </source>
</evidence>
<evidence type="ECO:0000313" key="2">
    <source>
        <dbReference type="EMBL" id="OGD34014.1"/>
    </source>
</evidence>
<dbReference type="Proteomes" id="UP000176650">
    <property type="component" value="Unassembled WGS sequence"/>
</dbReference>
<reference evidence="2 3" key="1">
    <citation type="journal article" date="2016" name="Nat. Commun.">
        <title>Thousands of microbial genomes shed light on interconnected biogeochemical processes in an aquifer system.</title>
        <authorList>
            <person name="Anantharaman K."/>
            <person name="Brown C.T."/>
            <person name="Hug L.A."/>
            <person name="Sharon I."/>
            <person name="Castelle C.J."/>
            <person name="Probst A.J."/>
            <person name="Thomas B.C."/>
            <person name="Singh A."/>
            <person name="Wilkins M.J."/>
            <person name="Karaoz U."/>
            <person name="Brodie E.L."/>
            <person name="Williams K.H."/>
            <person name="Hubbard S.S."/>
            <person name="Banfield J.F."/>
        </authorList>
    </citation>
    <scope>NUCLEOTIDE SEQUENCE [LARGE SCALE GENOMIC DNA]</scope>
</reference>
<dbReference type="STRING" id="1797298.A2988_00835"/>
<dbReference type="AlphaFoldDB" id="A0A1F5BTU7"/>
<feature type="transmembrane region" description="Helical" evidence="1">
    <location>
        <begin position="183"/>
        <end position="203"/>
    </location>
</feature>
<feature type="transmembrane region" description="Helical" evidence="1">
    <location>
        <begin position="159"/>
        <end position="177"/>
    </location>
</feature>
<proteinExistence type="predicted"/>
<organism evidence="2 3">
    <name type="scientific">Candidatus Azambacteria bacterium RIFCSPLOWO2_01_FULL_46_25</name>
    <dbReference type="NCBI Taxonomy" id="1797298"/>
    <lineage>
        <taxon>Bacteria</taxon>
        <taxon>Candidatus Azamiibacteriota</taxon>
    </lineage>
</organism>
<name>A0A1F5BTU7_9BACT</name>